<dbReference type="CDD" id="cd04301">
    <property type="entry name" value="NAT_SF"/>
    <property type="match status" value="1"/>
</dbReference>
<reference evidence="4 5" key="1">
    <citation type="submission" date="2019-08" db="EMBL/GenBank/DDBJ databases">
        <title>Gluconobacter frateurii HD924 genome.</title>
        <authorList>
            <person name="Liu Y."/>
            <person name="Zhang P."/>
        </authorList>
    </citation>
    <scope>NUCLEOTIDE SEQUENCE [LARGE SCALE GENOMIC DNA]</scope>
    <source>
        <strain evidence="4 5">HD924</strain>
    </source>
</reference>
<dbReference type="AlphaFoldDB" id="A0AAP9EQJ3"/>
<evidence type="ECO:0000259" key="3">
    <source>
        <dbReference type="PROSITE" id="PS51186"/>
    </source>
</evidence>
<organism evidence="4 5">
    <name type="scientific">Gluconobacter thailandicus</name>
    <dbReference type="NCBI Taxonomy" id="257438"/>
    <lineage>
        <taxon>Bacteria</taxon>
        <taxon>Pseudomonadati</taxon>
        <taxon>Pseudomonadota</taxon>
        <taxon>Alphaproteobacteria</taxon>
        <taxon>Acetobacterales</taxon>
        <taxon>Acetobacteraceae</taxon>
        <taxon>Gluconobacter</taxon>
    </lineage>
</organism>
<dbReference type="EMBL" id="CP043043">
    <property type="protein sequence ID" value="QEH95678.1"/>
    <property type="molecule type" value="Genomic_DNA"/>
</dbReference>
<evidence type="ECO:0000313" key="4">
    <source>
        <dbReference type="EMBL" id="QEH95678.1"/>
    </source>
</evidence>
<dbReference type="PANTHER" id="PTHR43877">
    <property type="entry name" value="AMINOALKYLPHOSPHONATE N-ACETYLTRANSFERASE-RELATED-RELATED"/>
    <property type="match status" value="1"/>
</dbReference>
<evidence type="ECO:0000256" key="2">
    <source>
        <dbReference type="ARBA" id="ARBA00023315"/>
    </source>
</evidence>
<keyword evidence="1" id="KW-0808">Transferase</keyword>
<dbReference type="Gene3D" id="3.40.630.30">
    <property type="match status" value="1"/>
</dbReference>
<dbReference type="Pfam" id="PF00583">
    <property type="entry name" value="Acetyltransf_1"/>
    <property type="match status" value="1"/>
</dbReference>
<accession>A0AAP9EQJ3</accession>
<dbReference type="SUPFAM" id="SSF55729">
    <property type="entry name" value="Acyl-CoA N-acyltransferases (Nat)"/>
    <property type="match status" value="1"/>
</dbReference>
<gene>
    <name evidence="4" type="ORF">FXF46_04865</name>
</gene>
<dbReference type="RefSeq" id="WP_061509793.1">
    <property type="nucleotide sequence ID" value="NZ_CP043043.1"/>
</dbReference>
<feature type="domain" description="N-acetyltransferase" evidence="3">
    <location>
        <begin position="1"/>
        <end position="155"/>
    </location>
</feature>
<dbReference type="Proteomes" id="UP000323560">
    <property type="component" value="Chromosome"/>
</dbReference>
<evidence type="ECO:0000256" key="1">
    <source>
        <dbReference type="ARBA" id="ARBA00022679"/>
    </source>
</evidence>
<dbReference type="KEGG" id="gti:FXF46_04865"/>
<protein>
    <submittedName>
        <fullName evidence="4">GNAT family N-acetyltransferase</fullName>
    </submittedName>
</protein>
<dbReference type="PROSITE" id="PS51186">
    <property type="entry name" value="GNAT"/>
    <property type="match status" value="1"/>
</dbReference>
<dbReference type="InterPro" id="IPR000182">
    <property type="entry name" value="GNAT_dom"/>
</dbReference>
<keyword evidence="2" id="KW-0012">Acyltransferase</keyword>
<evidence type="ECO:0000313" key="5">
    <source>
        <dbReference type="Proteomes" id="UP000323560"/>
    </source>
</evidence>
<name>A0AAP9EQJ3_GLUTH</name>
<proteinExistence type="predicted"/>
<dbReference type="InterPro" id="IPR050832">
    <property type="entry name" value="Bact_Acetyltransf"/>
</dbReference>
<dbReference type="PANTHER" id="PTHR43877:SF5">
    <property type="entry name" value="BLL8307 PROTEIN"/>
    <property type="match status" value="1"/>
</dbReference>
<dbReference type="InterPro" id="IPR016181">
    <property type="entry name" value="Acyl_CoA_acyltransferase"/>
</dbReference>
<sequence>MSPIFTIHPADFSNPQTRDLLALHLAGMHDNTPAGHVFALDLSGLMAPEIEVWTVHQLDRIAGIGALKRLNDQEGELKSMRTHPDFLRQGVASALLDHLIHRARSVGMKTLSLETGRGASFEPALALYQTRGFQPGEAFGDYQASEFNQFFHLTL</sequence>
<dbReference type="GO" id="GO:0016747">
    <property type="term" value="F:acyltransferase activity, transferring groups other than amino-acyl groups"/>
    <property type="evidence" value="ECO:0007669"/>
    <property type="project" value="InterPro"/>
</dbReference>